<evidence type="ECO:0000256" key="1">
    <source>
        <dbReference type="ARBA" id="ARBA00008857"/>
    </source>
</evidence>
<evidence type="ECO:0000256" key="5">
    <source>
        <dbReference type="PROSITE-ProRule" id="PRU01248"/>
    </source>
</evidence>
<dbReference type="InterPro" id="IPR004107">
    <property type="entry name" value="Integrase_SAM-like_N"/>
</dbReference>
<feature type="domain" description="Core-binding (CB)" evidence="7">
    <location>
        <begin position="238"/>
        <end position="342"/>
    </location>
</feature>
<keyword evidence="9" id="KW-1185">Reference proteome</keyword>
<dbReference type="Pfam" id="PF02899">
    <property type="entry name" value="Phage_int_SAM_1"/>
    <property type="match status" value="1"/>
</dbReference>
<dbReference type="InterPro" id="IPR002104">
    <property type="entry name" value="Integrase_catalytic"/>
</dbReference>
<evidence type="ECO:0000313" key="8">
    <source>
        <dbReference type="EMBL" id="WOO33183.1"/>
    </source>
</evidence>
<dbReference type="SUPFAM" id="SSF56349">
    <property type="entry name" value="DNA breaking-rejoining enzymes"/>
    <property type="match status" value="1"/>
</dbReference>
<comment type="similarity">
    <text evidence="1">Belongs to the 'phage' integrase family.</text>
</comment>
<dbReference type="EMBL" id="CP136921">
    <property type="protein sequence ID" value="WOO33183.1"/>
    <property type="molecule type" value="Genomic_DNA"/>
</dbReference>
<dbReference type="InterPro" id="IPR044068">
    <property type="entry name" value="CB"/>
</dbReference>
<name>A0ABZ0J8J9_9BURK</name>
<evidence type="ECO:0000256" key="2">
    <source>
        <dbReference type="ARBA" id="ARBA00022908"/>
    </source>
</evidence>
<dbReference type="Pfam" id="PF00589">
    <property type="entry name" value="Phage_integrase"/>
    <property type="match status" value="1"/>
</dbReference>
<dbReference type="Gene3D" id="1.10.443.10">
    <property type="entry name" value="Intergrase catalytic core"/>
    <property type="match status" value="1"/>
</dbReference>
<dbReference type="PANTHER" id="PTHR30349">
    <property type="entry name" value="PHAGE INTEGRASE-RELATED"/>
    <property type="match status" value="1"/>
</dbReference>
<evidence type="ECO:0000313" key="9">
    <source>
        <dbReference type="Proteomes" id="UP001303211"/>
    </source>
</evidence>
<dbReference type="InterPro" id="IPR022169">
    <property type="entry name" value="DUF3701"/>
</dbReference>
<feature type="domain" description="Tyr recombinase" evidence="6">
    <location>
        <begin position="369"/>
        <end position="595"/>
    </location>
</feature>
<organism evidence="8 9">
    <name type="scientific">Diaphorobacter limosus</name>
    <dbReference type="NCBI Taxonomy" id="3036128"/>
    <lineage>
        <taxon>Bacteria</taxon>
        <taxon>Pseudomonadati</taxon>
        <taxon>Pseudomonadota</taxon>
        <taxon>Betaproteobacteria</taxon>
        <taxon>Burkholderiales</taxon>
        <taxon>Comamonadaceae</taxon>
        <taxon>Diaphorobacter</taxon>
    </lineage>
</organism>
<dbReference type="Gene3D" id="1.10.150.130">
    <property type="match status" value="1"/>
</dbReference>
<protein>
    <submittedName>
        <fullName evidence="8">Phage integrase family protein</fullName>
    </submittedName>
</protein>
<proteinExistence type="inferred from homology"/>
<dbReference type="InterPro" id="IPR010998">
    <property type="entry name" value="Integrase_recombinase_N"/>
</dbReference>
<evidence type="ECO:0000259" key="6">
    <source>
        <dbReference type="PROSITE" id="PS51898"/>
    </source>
</evidence>
<dbReference type="PANTHER" id="PTHR30349:SF41">
    <property type="entry name" value="INTEGRASE_RECOMBINASE PROTEIN MJ0367-RELATED"/>
    <property type="match status" value="1"/>
</dbReference>
<dbReference type="InterPro" id="IPR013762">
    <property type="entry name" value="Integrase-like_cat_sf"/>
</dbReference>
<accession>A0ABZ0J8J9</accession>
<dbReference type="Proteomes" id="UP001303211">
    <property type="component" value="Chromosome"/>
</dbReference>
<reference evidence="8 9" key="1">
    <citation type="submission" date="2023-03" db="EMBL/GenBank/DDBJ databases">
        <title>Diaphorobacter basophil sp. nov., isolated from a sewage-treatment plant.</title>
        <authorList>
            <person name="Yang K."/>
        </authorList>
    </citation>
    <scope>NUCLEOTIDE SEQUENCE [LARGE SCALE GENOMIC DNA]</scope>
    <source>
        <strain evidence="8 9">Y-1</strain>
    </source>
</reference>
<sequence length="601" mass="65499">MHPSAAAGRYLPELHADARVVRSYLLALVREARAHLEGLGEGGLAGSLVRALRLDAVVACRPASAPSLQEFTDRFDADLYGERELLALYEEEYGASAQPGLTTALTDDLNLALRGLNTLQLHSAQMPKAHDSVSQWLSERLCHQLRPFGVLQLSDLVTLVNCHGRTWWRAVPGLGRERAERLVQWLSDHETWLERPLSPRVRGVGTAMAAVAEPGSCRPAVPNGTDLRSAGFNALGAVSDQQALRVWLDTLTLKSPHTLAAYRRDVERLLMWAHERGQGLSTLTVADAIEHARFLVSPPAHWVNALPATRKDGDWRPMRGPLSRSSARRALAAIGHLYGFLVESGYLTANPFARVRAAAGAGMANAMMDTTRSFGLRHLGAMKAALDAMVGSAHKRRLLAILMLGETTGMRRQEMSAHTWGDLRKHGGDAAGARYVLTVRGKGGHERKLPVKDSVIDALERHLGDRRALVAAGELPDVGLAETPLISILEQPPVGTMHASCGALSEAGLHRVLKRFFEGVAEHLEGLGEPETGDLQEDFRRASCHWLRHTFAHEILKASGADLPVTQQLLGHKNISTTGIYLKADLGQRIEAVAALPEHFR</sequence>
<evidence type="ECO:0000259" key="7">
    <source>
        <dbReference type="PROSITE" id="PS51900"/>
    </source>
</evidence>
<evidence type="ECO:0000256" key="4">
    <source>
        <dbReference type="ARBA" id="ARBA00023172"/>
    </source>
</evidence>
<dbReference type="PROSITE" id="PS51900">
    <property type="entry name" value="CB"/>
    <property type="match status" value="1"/>
</dbReference>
<gene>
    <name evidence="8" type="ORF">P4826_03580</name>
</gene>
<dbReference type="InterPro" id="IPR050090">
    <property type="entry name" value="Tyrosine_recombinase_XerCD"/>
</dbReference>
<dbReference type="RefSeq" id="WP_317702577.1">
    <property type="nucleotide sequence ID" value="NZ_CP136921.1"/>
</dbReference>
<keyword evidence="4" id="KW-0233">DNA recombination</keyword>
<dbReference type="InterPro" id="IPR011010">
    <property type="entry name" value="DNA_brk_join_enz"/>
</dbReference>
<keyword evidence="2" id="KW-0229">DNA integration</keyword>
<evidence type="ECO:0000256" key="3">
    <source>
        <dbReference type="ARBA" id="ARBA00023125"/>
    </source>
</evidence>
<keyword evidence="3 5" id="KW-0238">DNA-binding</keyword>
<dbReference type="CDD" id="cd00397">
    <property type="entry name" value="DNA_BRE_C"/>
    <property type="match status" value="1"/>
</dbReference>
<dbReference type="PROSITE" id="PS51898">
    <property type="entry name" value="TYR_RECOMBINASE"/>
    <property type="match status" value="1"/>
</dbReference>
<dbReference type="Pfam" id="PF12482">
    <property type="entry name" value="DUF3701"/>
    <property type="match status" value="1"/>
</dbReference>